<feature type="signal peptide" evidence="1">
    <location>
        <begin position="1"/>
        <end position="19"/>
    </location>
</feature>
<accession>A0A0B7I8E8</accession>
<organism evidence="3 4">
    <name type="scientific">Capnocytophaga canimorsus</name>
    <dbReference type="NCBI Taxonomy" id="28188"/>
    <lineage>
        <taxon>Bacteria</taxon>
        <taxon>Pseudomonadati</taxon>
        <taxon>Bacteroidota</taxon>
        <taxon>Flavobacteriia</taxon>
        <taxon>Flavobacteriales</taxon>
        <taxon>Flavobacteriaceae</taxon>
        <taxon>Capnocytophaga</taxon>
    </lineage>
</organism>
<dbReference type="AlphaFoldDB" id="A0A0B7I8E8"/>
<dbReference type="PANTHER" id="PTHR36919">
    <property type="entry name" value="BLR1215 PROTEIN"/>
    <property type="match status" value="1"/>
</dbReference>
<feature type="domain" description="DUF2147" evidence="2">
    <location>
        <begin position="27"/>
        <end position="135"/>
    </location>
</feature>
<dbReference type="Pfam" id="PF09917">
    <property type="entry name" value="DUF2147"/>
    <property type="match status" value="1"/>
</dbReference>
<evidence type="ECO:0000313" key="3">
    <source>
        <dbReference type="EMBL" id="CEN48191.1"/>
    </source>
</evidence>
<evidence type="ECO:0000256" key="1">
    <source>
        <dbReference type="SAM" id="SignalP"/>
    </source>
</evidence>
<reference evidence="4" key="1">
    <citation type="submission" date="2015-01" db="EMBL/GenBank/DDBJ databases">
        <authorList>
            <person name="MANFREDI Pablo"/>
        </authorList>
    </citation>
    <scope>NUCLEOTIDE SEQUENCE [LARGE SCALE GENOMIC DNA]</scope>
    <source>
        <strain evidence="4">Cc11</strain>
    </source>
</reference>
<dbReference type="Gene3D" id="2.40.128.520">
    <property type="match status" value="1"/>
</dbReference>
<gene>
    <name evidence="3" type="ORF">CCAN11_1640002</name>
</gene>
<evidence type="ECO:0000259" key="2">
    <source>
        <dbReference type="Pfam" id="PF09917"/>
    </source>
</evidence>
<dbReference type="InterPro" id="IPR019223">
    <property type="entry name" value="DUF2147"/>
</dbReference>
<dbReference type="PANTHER" id="PTHR36919:SF2">
    <property type="entry name" value="BLL6627 PROTEIN"/>
    <property type="match status" value="1"/>
</dbReference>
<sequence>MKKTIFTLVTLLLGSVLYAQNQEDIVGVWLSETKDGKFQIYEEGGLFFGKLIWMKEEFEKDGKTPKKDVNNPNKSLRNEPLKGSVILKKLKYHKGEWKNGEIYDPQSGKTYHCKAKIKNNQLILRGFCRCLFIRKKHNLDSRGIIV</sequence>
<dbReference type="Proteomes" id="UP000039370">
    <property type="component" value="Unassembled WGS sequence"/>
</dbReference>
<protein>
    <recommendedName>
        <fullName evidence="2">DUF2147 domain-containing protein</fullName>
    </recommendedName>
</protein>
<proteinExistence type="predicted"/>
<evidence type="ECO:0000313" key="4">
    <source>
        <dbReference type="Proteomes" id="UP000039370"/>
    </source>
</evidence>
<feature type="chain" id="PRO_5002129825" description="DUF2147 domain-containing protein" evidence="1">
    <location>
        <begin position="20"/>
        <end position="146"/>
    </location>
</feature>
<keyword evidence="1" id="KW-0732">Signal</keyword>
<dbReference type="EMBL" id="CDOK01000073">
    <property type="protein sequence ID" value="CEN48191.1"/>
    <property type="molecule type" value="Genomic_DNA"/>
</dbReference>
<name>A0A0B7I8E8_9FLAO</name>